<proteinExistence type="predicted"/>
<keyword evidence="6 9" id="KW-1133">Transmembrane helix</keyword>
<keyword evidence="8 9" id="KW-0472">Membrane</keyword>
<sequence length="250" mass="28860">MVTANKLLLLADQTRISIDEWTRLKQMGREPSQSDKGDIEHSLRTIRQGLVALNEEHATRGYTDDQQLDQDRSAIDKVASKYQDLLDQYAQNPDVDVEPLRYSAPPQSTETVAAKKSVRFRENLEDIQEQRLFGPRANNFVEPYHDDPDMDNRDIHQQQQVTMQQQDDHLDRLAQSVSRQHELSIQIDDELTVHNQLLDDVDNYVDRSHGRLEAAKHRLEKFSRKAKENGSLLTIAILTLIFIILVVVLK</sequence>
<dbReference type="SUPFAM" id="SSF58038">
    <property type="entry name" value="SNARE fusion complex"/>
    <property type="match status" value="1"/>
</dbReference>
<evidence type="ECO:0000256" key="7">
    <source>
        <dbReference type="ARBA" id="ARBA00023054"/>
    </source>
</evidence>
<dbReference type="Gene3D" id="1.20.5.110">
    <property type="match status" value="1"/>
</dbReference>
<reference evidence="11" key="1">
    <citation type="submission" date="2014-02" db="EMBL/GenBank/DDBJ databases">
        <authorList>
            <person name="Genoscope - CEA"/>
        </authorList>
    </citation>
    <scope>NUCLEOTIDE SEQUENCE</scope>
    <source>
        <strain evidence="11">LS3</strain>
    </source>
</reference>
<protein>
    <submittedName>
        <fullName evidence="11">ARAD1A13442p</fullName>
    </submittedName>
</protein>
<comment type="subcellular location">
    <subcellularLocation>
        <location evidence="2">Endomembrane system</location>
    </subcellularLocation>
    <subcellularLocation>
        <location evidence="1">Membrane</location>
        <topology evidence="1">Single-pass membrane protein</topology>
    </subcellularLocation>
</comment>
<feature type="domain" description="T-SNARE coiled-coil homology" evidence="10">
    <location>
        <begin position="160"/>
        <end position="222"/>
    </location>
</feature>
<evidence type="ECO:0000256" key="4">
    <source>
        <dbReference type="ARBA" id="ARBA00022692"/>
    </source>
</evidence>
<dbReference type="GO" id="GO:0005768">
    <property type="term" value="C:endosome"/>
    <property type="evidence" value="ECO:0007669"/>
    <property type="project" value="UniProtKB-ARBA"/>
</dbReference>
<keyword evidence="3" id="KW-0813">Transport</keyword>
<dbReference type="AlphaFoldDB" id="A0A060SYN2"/>
<keyword evidence="4 9" id="KW-0812">Transmembrane</keyword>
<reference evidence="11" key="2">
    <citation type="submission" date="2014-06" db="EMBL/GenBank/DDBJ databases">
        <title>The complete genome of Blastobotrys (Arxula) adeninivorans LS3 - a yeast of biotechnological interest.</title>
        <authorList>
            <person name="Kunze G."/>
            <person name="Gaillardin C."/>
            <person name="Czernicka M."/>
            <person name="Durrens P."/>
            <person name="Martin T."/>
            <person name="Boer E."/>
            <person name="Gabaldon T."/>
            <person name="Cruz J."/>
            <person name="Talla E."/>
            <person name="Marck C."/>
            <person name="Goffeau A."/>
            <person name="Barbe V."/>
            <person name="Baret P."/>
            <person name="Baronian K."/>
            <person name="Beier S."/>
            <person name="Bleykasten C."/>
            <person name="Bode R."/>
            <person name="Casaregola S."/>
            <person name="Despons L."/>
            <person name="Fairhead C."/>
            <person name="Giersberg M."/>
            <person name="Gierski P."/>
            <person name="Hahnel U."/>
            <person name="Hartmann A."/>
            <person name="Jankowska D."/>
            <person name="Jubin C."/>
            <person name="Jung P."/>
            <person name="Lafontaine I."/>
            <person name="Leh-Louis V."/>
            <person name="Lemaire M."/>
            <person name="Marcet-Houben M."/>
            <person name="Mascher M."/>
            <person name="Morel G."/>
            <person name="Richard G.-F."/>
            <person name="Riechen J."/>
            <person name="Sacerdot C."/>
            <person name="Sarkar A."/>
            <person name="Savel G."/>
            <person name="Schacherer J."/>
            <person name="Sherman D."/>
            <person name="Straub M.-L."/>
            <person name="Stein N."/>
            <person name="Thierry A."/>
            <person name="Trautwein-Schult A."/>
            <person name="Westhof E."/>
            <person name="Worch S."/>
            <person name="Dujon B."/>
            <person name="Souciet J.-L."/>
            <person name="Wincker P."/>
            <person name="Scholz U."/>
            <person name="Neuveglise N."/>
        </authorList>
    </citation>
    <scope>NUCLEOTIDE SEQUENCE</scope>
    <source>
        <strain evidence="11">LS3</strain>
    </source>
</reference>
<gene>
    <name evidence="11" type="ORF">GNLVRS02_ARAD1A13442g</name>
</gene>
<evidence type="ECO:0000256" key="1">
    <source>
        <dbReference type="ARBA" id="ARBA00004167"/>
    </source>
</evidence>
<evidence type="ECO:0000256" key="3">
    <source>
        <dbReference type="ARBA" id="ARBA00022448"/>
    </source>
</evidence>
<dbReference type="PROSITE" id="PS50192">
    <property type="entry name" value="T_SNARE"/>
    <property type="match status" value="1"/>
</dbReference>
<organism evidence="11">
    <name type="scientific">Blastobotrys adeninivorans</name>
    <name type="common">Yeast</name>
    <name type="synonym">Arxula adeninivorans</name>
    <dbReference type="NCBI Taxonomy" id="409370"/>
    <lineage>
        <taxon>Eukaryota</taxon>
        <taxon>Fungi</taxon>
        <taxon>Dikarya</taxon>
        <taxon>Ascomycota</taxon>
        <taxon>Saccharomycotina</taxon>
        <taxon>Dipodascomycetes</taxon>
        <taxon>Dipodascales</taxon>
        <taxon>Trichomonascaceae</taxon>
        <taxon>Blastobotrys</taxon>
    </lineage>
</organism>
<evidence type="ECO:0000256" key="2">
    <source>
        <dbReference type="ARBA" id="ARBA00004308"/>
    </source>
</evidence>
<dbReference type="PhylomeDB" id="A0A060SYN2"/>
<dbReference type="Pfam" id="PF05739">
    <property type="entry name" value="SNARE"/>
    <property type="match status" value="1"/>
</dbReference>
<dbReference type="InterPro" id="IPR000727">
    <property type="entry name" value="T_SNARE_dom"/>
</dbReference>
<dbReference type="SMART" id="SM00397">
    <property type="entry name" value="t_SNARE"/>
    <property type="match status" value="1"/>
</dbReference>
<dbReference type="PANTHER" id="PTHR12791">
    <property type="entry name" value="GOLGI SNARE BET1-RELATED"/>
    <property type="match status" value="1"/>
</dbReference>
<dbReference type="FunFam" id="1.20.5.110:FF:000060">
    <property type="entry name" value="SNARE complex subunit (Syn8)"/>
    <property type="match status" value="1"/>
</dbReference>
<evidence type="ECO:0000313" key="11">
    <source>
        <dbReference type="EMBL" id="CDP33619.1"/>
    </source>
</evidence>
<feature type="transmembrane region" description="Helical" evidence="9">
    <location>
        <begin position="230"/>
        <end position="249"/>
    </location>
</feature>
<dbReference type="EMBL" id="HG937691">
    <property type="protein sequence ID" value="CDP33619.1"/>
    <property type="molecule type" value="Genomic_DNA"/>
</dbReference>
<name>A0A060SYN2_BLAAD</name>
<accession>A0A060SYN2</accession>
<keyword evidence="5" id="KW-0653">Protein transport</keyword>
<dbReference type="GO" id="GO:0006896">
    <property type="term" value="P:Golgi to vacuole transport"/>
    <property type="evidence" value="ECO:0007669"/>
    <property type="project" value="UniProtKB-ARBA"/>
</dbReference>
<evidence type="ECO:0000256" key="5">
    <source>
        <dbReference type="ARBA" id="ARBA00022927"/>
    </source>
</evidence>
<keyword evidence="7" id="KW-0175">Coiled coil</keyword>
<dbReference type="GO" id="GO:0061025">
    <property type="term" value="P:membrane fusion"/>
    <property type="evidence" value="ECO:0007669"/>
    <property type="project" value="UniProtKB-ARBA"/>
</dbReference>
<evidence type="ECO:0000256" key="8">
    <source>
        <dbReference type="ARBA" id="ARBA00023136"/>
    </source>
</evidence>
<evidence type="ECO:0000259" key="10">
    <source>
        <dbReference type="PROSITE" id="PS50192"/>
    </source>
</evidence>
<dbReference type="CDD" id="cd15859">
    <property type="entry name" value="SNARE_SYN8"/>
    <property type="match status" value="1"/>
</dbReference>
<dbReference type="GO" id="GO:0015031">
    <property type="term" value="P:protein transport"/>
    <property type="evidence" value="ECO:0007669"/>
    <property type="project" value="UniProtKB-KW"/>
</dbReference>
<evidence type="ECO:0000256" key="9">
    <source>
        <dbReference type="SAM" id="Phobius"/>
    </source>
</evidence>
<evidence type="ECO:0000256" key="6">
    <source>
        <dbReference type="ARBA" id="ARBA00022989"/>
    </source>
</evidence>
<dbReference type="GO" id="GO:0016020">
    <property type="term" value="C:membrane"/>
    <property type="evidence" value="ECO:0007669"/>
    <property type="project" value="UniProtKB-SubCell"/>
</dbReference>